<feature type="transmembrane region" description="Helical" evidence="6">
    <location>
        <begin position="74"/>
        <end position="95"/>
    </location>
</feature>
<feature type="transmembrane region" description="Helical" evidence="6">
    <location>
        <begin position="187"/>
        <end position="211"/>
    </location>
</feature>
<dbReference type="InterPro" id="IPR007568">
    <property type="entry name" value="RTA1"/>
</dbReference>
<dbReference type="PANTHER" id="PTHR31465">
    <property type="entry name" value="PROTEIN RTA1-RELATED"/>
    <property type="match status" value="1"/>
</dbReference>
<comment type="caution">
    <text evidence="7">The sequence shown here is derived from an EMBL/GenBank/DDBJ whole genome shotgun (WGS) entry which is preliminary data.</text>
</comment>
<keyword evidence="3 6" id="KW-1133">Transmembrane helix</keyword>
<evidence type="ECO:0000256" key="1">
    <source>
        <dbReference type="ARBA" id="ARBA00004141"/>
    </source>
</evidence>
<feature type="transmembrane region" description="Helical" evidence="6">
    <location>
        <begin position="244"/>
        <end position="265"/>
    </location>
</feature>
<evidence type="ECO:0000256" key="5">
    <source>
        <dbReference type="SAM" id="MobiDB-lite"/>
    </source>
</evidence>
<evidence type="ECO:0000256" key="4">
    <source>
        <dbReference type="ARBA" id="ARBA00023136"/>
    </source>
</evidence>
<dbReference type="Proteomes" id="UP001287356">
    <property type="component" value="Unassembled WGS sequence"/>
</dbReference>
<keyword evidence="2 6" id="KW-0812">Transmembrane</keyword>
<feature type="region of interest" description="Disordered" evidence="5">
    <location>
        <begin position="322"/>
        <end position="366"/>
    </location>
</feature>
<dbReference type="Pfam" id="PF04479">
    <property type="entry name" value="RTA1"/>
    <property type="match status" value="1"/>
</dbReference>
<keyword evidence="8" id="KW-1185">Reference proteome</keyword>
<reference evidence="7" key="1">
    <citation type="journal article" date="2023" name="Mol. Phylogenet. Evol.">
        <title>Genome-scale phylogeny and comparative genomics of the fungal order Sordariales.</title>
        <authorList>
            <person name="Hensen N."/>
            <person name="Bonometti L."/>
            <person name="Westerberg I."/>
            <person name="Brannstrom I.O."/>
            <person name="Guillou S."/>
            <person name="Cros-Aarteil S."/>
            <person name="Calhoun S."/>
            <person name="Haridas S."/>
            <person name="Kuo A."/>
            <person name="Mondo S."/>
            <person name="Pangilinan J."/>
            <person name="Riley R."/>
            <person name="LaButti K."/>
            <person name="Andreopoulos B."/>
            <person name="Lipzen A."/>
            <person name="Chen C."/>
            <person name="Yan M."/>
            <person name="Daum C."/>
            <person name="Ng V."/>
            <person name="Clum A."/>
            <person name="Steindorff A."/>
            <person name="Ohm R.A."/>
            <person name="Martin F."/>
            <person name="Silar P."/>
            <person name="Natvig D.O."/>
            <person name="Lalanne C."/>
            <person name="Gautier V."/>
            <person name="Ament-Velasquez S.L."/>
            <person name="Kruys A."/>
            <person name="Hutchinson M.I."/>
            <person name="Powell A.J."/>
            <person name="Barry K."/>
            <person name="Miller A.N."/>
            <person name="Grigoriev I.V."/>
            <person name="Debuchy R."/>
            <person name="Gladieux P."/>
            <person name="Hiltunen Thoren M."/>
            <person name="Johannesson H."/>
        </authorList>
    </citation>
    <scope>NUCLEOTIDE SEQUENCE</scope>
    <source>
        <strain evidence="7">CBS 958.72</strain>
    </source>
</reference>
<feature type="transmembrane region" description="Helical" evidence="6">
    <location>
        <begin position="285"/>
        <end position="306"/>
    </location>
</feature>
<evidence type="ECO:0000313" key="7">
    <source>
        <dbReference type="EMBL" id="KAK3378675.1"/>
    </source>
</evidence>
<organism evidence="7 8">
    <name type="scientific">Lasiosphaeria ovina</name>
    <dbReference type="NCBI Taxonomy" id="92902"/>
    <lineage>
        <taxon>Eukaryota</taxon>
        <taxon>Fungi</taxon>
        <taxon>Dikarya</taxon>
        <taxon>Ascomycota</taxon>
        <taxon>Pezizomycotina</taxon>
        <taxon>Sordariomycetes</taxon>
        <taxon>Sordariomycetidae</taxon>
        <taxon>Sordariales</taxon>
        <taxon>Lasiosphaeriaceae</taxon>
        <taxon>Lasiosphaeria</taxon>
    </lineage>
</organism>
<dbReference type="PANTHER" id="PTHR31465:SF8">
    <property type="entry name" value="DOMAIN PROTEIN, PUTATIVE (AFU_ORTHOLOGUE AFUA_6G14140)-RELATED"/>
    <property type="match status" value="1"/>
</dbReference>
<comment type="subcellular location">
    <subcellularLocation>
        <location evidence="1">Membrane</location>
        <topology evidence="1">Multi-pass membrane protein</topology>
    </subcellularLocation>
</comment>
<feature type="transmembrane region" description="Helical" evidence="6">
    <location>
        <begin position="150"/>
        <end position="175"/>
    </location>
</feature>
<reference evidence="7" key="2">
    <citation type="submission" date="2023-06" db="EMBL/GenBank/DDBJ databases">
        <authorList>
            <consortium name="Lawrence Berkeley National Laboratory"/>
            <person name="Haridas S."/>
            <person name="Hensen N."/>
            <person name="Bonometti L."/>
            <person name="Westerberg I."/>
            <person name="Brannstrom I.O."/>
            <person name="Guillou S."/>
            <person name="Cros-Aarteil S."/>
            <person name="Calhoun S."/>
            <person name="Kuo A."/>
            <person name="Mondo S."/>
            <person name="Pangilinan J."/>
            <person name="Riley R."/>
            <person name="Labutti K."/>
            <person name="Andreopoulos B."/>
            <person name="Lipzen A."/>
            <person name="Chen C."/>
            <person name="Yanf M."/>
            <person name="Daum C."/>
            <person name="Ng V."/>
            <person name="Clum A."/>
            <person name="Steindorff A."/>
            <person name="Ohm R."/>
            <person name="Martin F."/>
            <person name="Silar P."/>
            <person name="Natvig D."/>
            <person name="Lalanne C."/>
            <person name="Gautier V."/>
            <person name="Ament-Velasquez S.L."/>
            <person name="Kruys A."/>
            <person name="Hutchinson M.I."/>
            <person name="Powell A.J."/>
            <person name="Barry K."/>
            <person name="Miller A.N."/>
            <person name="Grigoriev I.V."/>
            <person name="Debuchy R."/>
            <person name="Gladieux P."/>
            <person name="Thoren M.H."/>
            <person name="Johannesson H."/>
        </authorList>
    </citation>
    <scope>NUCLEOTIDE SEQUENCE</scope>
    <source>
        <strain evidence="7">CBS 958.72</strain>
    </source>
</reference>
<name>A0AAE0NCT1_9PEZI</name>
<evidence type="ECO:0000256" key="3">
    <source>
        <dbReference type="ARBA" id="ARBA00022989"/>
    </source>
</evidence>
<proteinExistence type="predicted"/>
<dbReference type="GO" id="GO:0005886">
    <property type="term" value="C:plasma membrane"/>
    <property type="evidence" value="ECO:0007669"/>
    <property type="project" value="TreeGrafter"/>
</dbReference>
<keyword evidence="4 6" id="KW-0472">Membrane</keyword>
<protein>
    <submittedName>
        <fullName evidence="7">RTA-like protein</fullName>
    </submittedName>
</protein>
<feature type="transmembrane region" description="Helical" evidence="6">
    <location>
        <begin position="107"/>
        <end position="129"/>
    </location>
</feature>
<gene>
    <name evidence="7" type="ORF">B0T24DRAFT_589304</name>
</gene>
<dbReference type="GO" id="GO:0000324">
    <property type="term" value="C:fungal-type vacuole"/>
    <property type="evidence" value="ECO:0007669"/>
    <property type="project" value="TreeGrafter"/>
</dbReference>
<accession>A0AAE0NCT1</accession>
<evidence type="ECO:0000313" key="8">
    <source>
        <dbReference type="Proteomes" id="UP001287356"/>
    </source>
</evidence>
<feature type="transmembrane region" description="Helical" evidence="6">
    <location>
        <begin position="49"/>
        <end position="67"/>
    </location>
</feature>
<dbReference type="AlphaFoldDB" id="A0AAE0NCT1"/>
<sequence length="366" mass="39278">MENTTGLDPETGGEAGIDNLGAYYYSCTQISAFCPVQATTLGYFPNKGINYFFAIVFGLAMVTTLVLGTWKKTWSYMAFITAGCALELAGYGARIPLSDNPWNKEAFETQICAIVLAPTLACVSIYLTLKHVCLSLNPELSRVRPHLFPFIFVPLDVSCLLVQAIGGALAASAGSTNFSMLQHGNRAIIAGITLQVFVLLCFGTTCADYYLRVKRWIAAADGAGTGLVPRQDAVALWHDKKFRAFIYAVSAAYSGILIRCIYRIAEMAGGWGNKIMQDEPSFIVLEGFMVAISCVLLAVFPPGFLFPQMAARMSAKSGGRGLGPKFGATGNTTSAEKSEGAHGEAVLKQPRETPAEVISVEPMGKD</sequence>
<evidence type="ECO:0000256" key="2">
    <source>
        <dbReference type="ARBA" id="ARBA00022692"/>
    </source>
</evidence>
<evidence type="ECO:0000256" key="6">
    <source>
        <dbReference type="SAM" id="Phobius"/>
    </source>
</evidence>
<dbReference type="EMBL" id="JAULSN010000002">
    <property type="protein sequence ID" value="KAK3378675.1"/>
    <property type="molecule type" value="Genomic_DNA"/>
</dbReference>